<accession>A0A9Q0U3V9</accession>
<keyword evidence="2" id="KW-1185">Reference proteome</keyword>
<gene>
    <name evidence="1" type="ORF">OIU74_007580</name>
</gene>
<sequence>MSIQRHEADAFYRRRSWPPLMTQDKSPLISGTASWVDNLHFFHPVLLFSMELTLMLKEEQTCTRMILQGNSTATLHVSTHLVILPISKSRKCFQPSRGSDKYGGVMLWSKYYDDQSGYSSSIKAGV</sequence>
<reference evidence="1" key="2">
    <citation type="journal article" date="2023" name="Int. J. Mol. Sci.">
        <title>De Novo Assembly and Annotation of 11 Diverse Shrub Willow (Salix) Genomes Reveals Novel Gene Organization in Sex-Linked Regions.</title>
        <authorList>
            <person name="Hyden B."/>
            <person name="Feng K."/>
            <person name="Yates T.B."/>
            <person name="Jawdy S."/>
            <person name="Cereghino C."/>
            <person name="Smart L.B."/>
            <person name="Muchero W."/>
        </authorList>
    </citation>
    <scope>NUCLEOTIDE SEQUENCE</scope>
    <source>
        <tissue evidence="1">Shoot tip</tissue>
    </source>
</reference>
<evidence type="ECO:0000313" key="2">
    <source>
        <dbReference type="Proteomes" id="UP001151752"/>
    </source>
</evidence>
<dbReference type="Proteomes" id="UP001151752">
    <property type="component" value="Chromosome 14"/>
</dbReference>
<evidence type="ECO:0000313" key="1">
    <source>
        <dbReference type="EMBL" id="KAJ6723024.1"/>
    </source>
</evidence>
<name>A0A9Q0U3V9_9ROSI</name>
<proteinExistence type="predicted"/>
<dbReference type="AlphaFoldDB" id="A0A9Q0U3V9"/>
<dbReference type="EMBL" id="JAPFFM010000013">
    <property type="protein sequence ID" value="KAJ6723024.1"/>
    <property type="molecule type" value="Genomic_DNA"/>
</dbReference>
<protein>
    <submittedName>
        <fullName evidence="1">Uncharacterized protein</fullName>
    </submittedName>
</protein>
<organism evidence="1 2">
    <name type="scientific">Salix koriyanagi</name>
    <dbReference type="NCBI Taxonomy" id="2511006"/>
    <lineage>
        <taxon>Eukaryota</taxon>
        <taxon>Viridiplantae</taxon>
        <taxon>Streptophyta</taxon>
        <taxon>Embryophyta</taxon>
        <taxon>Tracheophyta</taxon>
        <taxon>Spermatophyta</taxon>
        <taxon>Magnoliopsida</taxon>
        <taxon>eudicotyledons</taxon>
        <taxon>Gunneridae</taxon>
        <taxon>Pentapetalae</taxon>
        <taxon>rosids</taxon>
        <taxon>fabids</taxon>
        <taxon>Malpighiales</taxon>
        <taxon>Salicaceae</taxon>
        <taxon>Saliceae</taxon>
        <taxon>Salix</taxon>
    </lineage>
</organism>
<reference evidence="1" key="1">
    <citation type="submission" date="2022-11" db="EMBL/GenBank/DDBJ databases">
        <authorList>
            <person name="Hyden B.L."/>
            <person name="Feng K."/>
            <person name="Yates T."/>
            <person name="Jawdy S."/>
            <person name="Smart L.B."/>
            <person name="Muchero W."/>
        </authorList>
    </citation>
    <scope>NUCLEOTIDE SEQUENCE</scope>
    <source>
        <tissue evidence="1">Shoot tip</tissue>
    </source>
</reference>
<comment type="caution">
    <text evidence="1">The sequence shown here is derived from an EMBL/GenBank/DDBJ whole genome shotgun (WGS) entry which is preliminary data.</text>
</comment>